<name>A0A401X8F5_ACEPA</name>
<gene>
    <name evidence="1" type="ORF">NBRC3278_3285</name>
</gene>
<keyword evidence="2" id="KW-1185">Reference proteome</keyword>
<dbReference type="EMBL" id="BDEV01000165">
    <property type="protein sequence ID" value="GCD64192.1"/>
    <property type="molecule type" value="Genomic_DNA"/>
</dbReference>
<evidence type="ECO:0000313" key="1">
    <source>
        <dbReference type="EMBL" id="GCD64192.1"/>
    </source>
</evidence>
<reference evidence="1 2" key="1">
    <citation type="submission" date="2016-06" db="EMBL/GenBank/DDBJ databases">
        <title>Acetobacter pasteurianus NBRC 3278 whole genome sequencing project.</title>
        <authorList>
            <person name="Matsutani M."/>
            <person name="Shiwa Y."/>
            <person name="Okamoto-Kainuma A."/>
            <person name="Ishikawa M."/>
            <person name="Koizumi Y."/>
            <person name="Yoshikawa H."/>
            <person name="Yakushi T."/>
            <person name="Matsushita K."/>
        </authorList>
    </citation>
    <scope>NUCLEOTIDE SEQUENCE [LARGE SCALE GENOMIC DNA]</scope>
    <source>
        <strain evidence="1 2">NBRC 3278</strain>
    </source>
</reference>
<organism evidence="1 2">
    <name type="scientific">Acetobacter pasteurianus NBRC 3278</name>
    <dbReference type="NCBI Taxonomy" id="1226660"/>
    <lineage>
        <taxon>Bacteria</taxon>
        <taxon>Pseudomonadati</taxon>
        <taxon>Pseudomonadota</taxon>
        <taxon>Alphaproteobacteria</taxon>
        <taxon>Acetobacterales</taxon>
        <taxon>Acetobacteraceae</taxon>
        <taxon>Acetobacter</taxon>
    </lineage>
</organism>
<dbReference type="Gene3D" id="1.10.10.10">
    <property type="entry name" value="Winged helix-like DNA-binding domain superfamily/Winged helix DNA-binding domain"/>
    <property type="match status" value="1"/>
</dbReference>
<dbReference type="SUPFAM" id="SSF46785">
    <property type="entry name" value="Winged helix' DNA-binding domain"/>
    <property type="match status" value="1"/>
</dbReference>
<accession>A0A401X8F5</accession>
<dbReference type="InterPro" id="IPR036390">
    <property type="entry name" value="WH_DNA-bd_sf"/>
</dbReference>
<protein>
    <submittedName>
        <fullName evidence="1">Replication protein</fullName>
    </submittedName>
</protein>
<dbReference type="Proteomes" id="UP000287385">
    <property type="component" value="Unassembled WGS sequence"/>
</dbReference>
<dbReference type="AlphaFoldDB" id="A0A401X8F5"/>
<sequence>MSEQKHLSHEQIAHEAWAELVRESPRAAELMHHLSAQIDDNNAVVISQQALAVLMNRSTDTVKRALKLLEARNWIEIRQVGERGTVNAYVLNCRVAWSKPRDGIRYSKFSATVVASSIEQSDEALLGIEPPLMYLPTR</sequence>
<evidence type="ECO:0000313" key="2">
    <source>
        <dbReference type="Proteomes" id="UP000287385"/>
    </source>
</evidence>
<dbReference type="InterPro" id="IPR036388">
    <property type="entry name" value="WH-like_DNA-bd_sf"/>
</dbReference>
<proteinExistence type="predicted"/>
<comment type="caution">
    <text evidence="1">The sequence shown here is derived from an EMBL/GenBank/DDBJ whole genome shotgun (WGS) entry which is preliminary data.</text>
</comment>
<dbReference type="RefSeq" id="WP_124297937.1">
    <property type="nucleotide sequence ID" value="NZ_BDEV01000165.1"/>
</dbReference>